<dbReference type="Proteomes" id="UP000198211">
    <property type="component" value="Unassembled WGS sequence"/>
</dbReference>
<evidence type="ECO:0000313" key="1">
    <source>
        <dbReference type="EMBL" id="OWZ09262.1"/>
    </source>
</evidence>
<organism evidence="1 2">
    <name type="scientific">Phytophthora megakarya</name>
    <dbReference type="NCBI Taxonomy" id="4795"/>
    <lineage>
        <taxon>Eukaryota</taxon>
        <taxon>Sar</taxon>
        <taxon>Stramenopiles</taxon>
        <taxon>Oomycota</taxon>
        <taxon>Peronosporomycetes</taxon>
        <taxon>Peronosporales</taxon>
        <taxon>Peronosporaceae</taxon>
        <taxon>Phytophthora</taxon>
    </lineage>
</organism>
<sequence>MANLPDVTRRAIVNNVLKNSKDGKVHRGKYVELARNYGCLWHTVEHIWKRYSSNVALGVLDGAPESLIKKKSGRKPYDRADLATKISALPMDGASVLPSQLNELGSPSLCTSFSTLKPVLSEEQRARRVSHTLSFLDEKTCEFEPMYDIVHIDEKWFHEDVDGRPYRLLPDEEPPQRHRRSKRHTPKTMFLAAVDVCCIYDYQRKTMFDDKLGIWPLVEFYTAQCNSRN</sequence>
<dbReference type="InterPro" id="IPR036397">
    <property type="entry name" value="RNaseH_sf"/>
</dbReference>
<accession>A0A225VV93</accession>
<dbReference type="Gene3D" id="3.30.420.10">
    <property type="entry name" value="Ribonuclease H-like superfamily/Ribonuclease H"/>
    <property type="match status" value="1"/>
</dbReference>
<evidence type="ECO:0008006" key="3">
    <source>
        <dbReference type="Google" id="ProtNLM"/>
    </source>
</evidence>
<dbReference type="EMBL" id="NBNE01002854">
    <property type="protein sequence ID" value="OWZ09262.1"/>
    <property type="molecule type" value="Genomic_DNA"/>
</dbReference>
<evidence type="ECO:0000313" key="2">
    <source>
        <dbReference type="Proteomes" id="UP000198211"/>
    </source>
</evidence>
<dbReference type="PANTHER" id="PTHR33889:SF7">
    <property type="entry name" value="OS04G0681850 PROTEIN"/>
    <property type="match status" value="1"/>
</dbReference>
<reference evidence="2" key="1">
    <citation type="submission" date="2017-03" db="EMBL/GenBank/DDBJ databases">
        <title>Phytopthora megakarya and P. palmivora, two closely related causual agents of cacao black pod achieved similar genome size and gene model numbers by different mechanisms.</title>
        <authorList>
            <person name="Ali S."/>
            <person name="Shao J."/>
            <person name="Larry D.J."/>
            <person name="Kronmiller B."/>
            <person name="Shen D."/>
            <person name="Strem M.D."/>
            <person name="Melnick R.L."/>
            <person name="Guiltinan M.J."/>
            <person name="Tyler B.M."/>
            <person name="Meinhardt L.W."/>
            <person name="Bailey B.A."/>
        </authorList>
    </citation>
    <scope>NUCLEOTIDE SEQUENCE [LARGE SCALE GENOMIC DNA]</scope>
    <source>
        <strain evidence="2">zdho120</strain>
    </source>
</reference>
<dbReference type="GO" id="GO:0003676">
    <property type="term" value="F:nucleic acid binding"/>
    <property type="evidence" value="ECO:0007669"/>
    <property type="project" value="InterPro"/>
</dbReference>
<proteinExistence type="predicted"/>
<name>A0A225VV93_9STRA</name>
<keyword evidence="2" id="KW-1185">Reference proteome</keyword>
<protein>
    <recommendedName>
        <fullName evidence="3">Transposase</fullName>
    </recommendedName>
</protein>
<dbReference type="OrthoDB" id="117816at2759"/>
<gene>
    <name evidence="1" type="ORF">PHMEG_00018067</name>
</gene>
<dbReference type="AlphaFoldDB" id="A0A225VV93"/>
<dbReference type="PANTHER" id="PTHR33889">
    <property type="entry name" value="OS04G0681850 PROTEIN"/>
    <property type="match status" value="1"/>
</dbReference>
<comment type="caution">
    <text evidence="1">The sequence shown here is derived from an EMBL/GenBank/DDBJ whole genome shotgun (WGS) entry which is preliminary data.</text>
</comment>